<evidence type="ECO:0000256" key="3">
    <source>
        <dbReference type="ARBA" id="ARBA00022490"/>
    </source>
</evidence>
<evidence type="ECO:0000313" key="9">
    <source>
        <dbReference type="EMBL" id="THH19194.1"/>
    </source>
</evidence>
<dbReference type="InterPro" id="IPR044867">
    <property type="entry name" value="DEUBAD_dom"/>
</dbReference>
<dbReference type="Gene3D" id="1.10.2020.20">
    <property type="match status" value="1"/>
</dbReference>
<dbReference type="InterPro" id="IPR032368">
    <property type="entry name" value="RPN13_DEUBAD"/>
</dbReference>
<dbReference type="EMBL" id="SGPL01000052">
    <property type="protein sequence ID" value="THH19194.1"/>
    <property type="molecule type" value="Genomic_DNA"/>
</dbReference>
<protein>
    <submittedName>
        <fullName evidence="9">Uncharacterized protein</fullName>
    </submittedName>
</protein>
<dbReference type="Pfam" id="PF04683">
    <property type="entry name" value="Rpn13_ADRM1_Pru"/>
    <property type="match status" value="1"/>
</dbReference>
<dbReference type="GO" id="GO:0005737">
    <property type="term" value="C:cytoplasm"/>
    <property type="evidence" value="ECO:0007669"/>
    <property type="project" value="UniProtKB-SubCell"/>
</dbReference>
<dbReference type="GO" id="GO:0008541">
    <property type="term" value="C:proteasome regulatory particle, lid subcomplex"/>
    <property type="evidence" value="ECO:0007669"/>
    <property type="project" value="TreeGrafter"/>
</dbReference>
<gene>
    <name evidence="9" type="ORF">EW146_g1926</name>
</gene>
<feature type="domain" description="DEUBAD" evidence="7">
    <location>
        <begin position="179"/>
        <end position="288"/>
    </location>
</feature>
<keyword evidence="3" id="KW-0963">Cytoplasm</keyword>
<dbReference type="InterPro" id="IPR038108">
    <property type="entry name" value="RPN13_DEUBAD_sf"/>
</dbReference>
<keyword evidence="4" id="KW-0647">Proteasome</keyword>
<dbReference type="OrthoDB" id="340431at2759"/>
<evidence type="ECO:0000256" key="2">
    <source>
        <dbReference type="ARBA" id="ARBA00004496"/>
    </source>
</evidence>
<name>A0A4S4M2D0_9AGAM</name>
<dbReference type="GO" id="GO:0070628">
    <property type="term" value="F:proteasome binding"/>
    <property type="evidence" value="ECO:0007669"/>
    <property type="project" value="TreeGrafter"/>
</dbReference>
<dbReference type="PANTHER" id="PTHR12225:SF0">
    <property type="entry name" value="PROTEASOMAL UBIQUITIN RECEPTOR ADRM1"/>
    <property type="match status" value="1"/>
</dbReference>
<evidence type="ECO:0000256" key="1">
    <source>
        <dbReference type="ARBA" id="ARBA00004123"/>
    </source>
</evidence>
<dbReference type="Pfam" id="PF16550">
    <property type="entry name" value="RPN13_C"/>
    <property type="match status" value="1"/>
</dbReference>
<dbReference type="Proteomes" id="UP000310158">
    <property type="component" value="Unassembled WGS sequence"/>
</dbReference>
<evidence type="ECO:0000259" key="8">
    <source>
        <dbReference type="PROSITE" id="PS51917"/>
    </source>
</evidence>
<evidence type="ECO:0000256" key="6">
    <source>
        <dbReference type="SAM" id="MobiDB-lite"/>
    </source>
</evidence>
<dbReference type="InterPro" id="IPR038633">
    <property type="entry name" value="Rpn13/ADRM1_Pru_sf"/>
</dbReference>
<dbReference type="InterPro" id="IPR044868">
    <property type="entry name" value="Rpn13/ADRM1_Pru"/>
</dbReference>
<dbReference type="GO" id="GO:0005634">
    <property type="term" value="C:nucleus"/>
    <property type="evidence" value="ECO:0007669"/>
    <property type="project" value="UniProtKB-SubCell"/>
</dbReference>
<evidence type="ECO:0000256" key="5">
    <source>
        <dbReference type="ARBA" id="ARBA00023242"/>
    </source>
</evidence>
<dbReference type="PROSITE" id="PS51916">
    <property type="entry name" value="DEUBAD"/>
    <property type="match status" value="1"/>
</dbReference>
<dbReference type="InterPro" id="IPR006773">
    <property type="entry name" value="Rpn13/ADRM1"/>
</dbReference>
<proteinExistence type="predicted"/>
<evidence type="ECO:0000256" key="4">
    <source>
        <dbReference type="ARBA" id="ARBA00022942"/>
    </source>
</evidence>
<comment type="subcellular location">
    <subcellularLocation>
        <location evidence="2">Cytoplasm</location>
    </subcellularLocation>
    <subcellularLocation>
        <location evidence="1">Nucleus</location>
    </subcellularLocation>
</comment>
<dbReference type="GO" id="GO:0061133">
    <property type="term" value="F:endopeptidase activator activity"/>
    <property type="evidence" value="ECO:0007669"/>
    <property type="project" value="TreeGrafter"/>
</dbReference>
<organism evidence="9 10">
    <name type="scientific">Bondarzewia mesenterica</name>
    <dbReference type="NCBI Taxonomy" id="1095465"/>
    <lineage>
        <taxon>Eukaryota</taxon>
        <taxon>Fungi</taxon>
        <taxon>Dikarya</taxon>
        <taxon>Basidiomycota</taxon>
        <taxon>Agaricomycotina</taxon>
        <taxon>Agaricomycetes</taxon>
        <taxon>Russulales</taxon>
        <taxon>Bondarzewiaceae</taxon>
        <taxon>Bondarzewia</taxon>
    </lineage>
</organism>
<feature type="compositionally biased region" description="Low complexity" evidence="6">
    <location>
        <begin position="127"/>
        <end position="137"/>
    </location>
</feature>
<comment type="caution">
    <text evidence="9">The sequence shown here is derived from an EMBL/GenBank/DDBJ whole genome shotgun (WGS) entry which is preliminary data.</text>
</comment>
<evidence type="ECO:0000259" key="7">
    <source>
        <dbReference type="PROSITE" id="PS51916"/>
    </source>
</evidence>
<sequence>MNTILAFKAGRAFRREGTNAVEASLAKGAIVVERERDDELLHFMWKNRETNETEEDLLLFPSDATFERVTQADGRVYVLKFSSSDQRHFFWMQNGSSARDSEFVRHVNNLLRIPGYIPVWDTRTPAQRAAAEANAPQHSAPVPSGSSQPQSEPAIGAGQPTQDQLAQLRTLVEQMSGGPGATSEPELSLMDILTPAVLTPLFTSHPALIPTLFPHLPADLPTSPSPEVISQIVSSPQFRSAVLSFDRALRTGMLGGLVRQLGLPVEAGTGVEAFLRAIAEQARGEGGERMDTD</sequence>
<dbReference type="AlphaFoldDB" id="A0A4S4M2D0"/>
<keyword evidence="10" id="KW-1185">Reference proteome</keyword>
<accession>A0A4S4M2D0</accession>
<evidence type="ECO:0000313" key="10">
    <source>
        <dbReference type="Proteomes" id="UP000310158"/>
    </source>
</evidence>
<keyword evidence="5" id="KW-0539">Nucleus</keyword>
<feature type="domain" description="Pru" evidence="8">
    <location>
        <begin position="1"/>
        <end position="114"/>
    </location>
</feature>
<reference evidence="9 10" key="1">
    <citation type="submission" date="2019-02" db="EMBL/GenBank/DDBJ databases">
        <title>Genome sequencing of the rare red list fungi Bondarzewia mesenterica.</title>
        <authorList>
            <person name="Buettner E."/>
            <person name="Kellner H."/>
        </authorList>
    </citation>
    <scope>NUCLEOTIDE SEQUENCE [LARGE SCALE GENOMIC DNA]</scope>
    <source>
        <strain evidence="9 10">DSM 108281</strain>
    </source>
</reference>
<feature type="region of interest" description="Disordered" evidence="6">
    <location>
        <begin position="127"/>
        <end position="163"/>
    </location>
</feature>
<dbReference type="Gene3D" id="2.30.29.70">
    <property type="entry name" value="Proteasomal ubiquitin receptor Rpn13/ADRM1"/>
    <property type="match status" value="1"/>
</dbReference>
<dbReference type="PROSITE" id="PS51917">
    <property type="entry name" value="PRU"/>
    <property type="match status" value="1"/>
</dbReference>
<dbReference type="CDD" id="cd13314">
    <property type="entry name" value="PH_Rpn13"/>
    <property type="match status" value="1"/>
</dbReference>
<dbReference type="PANTHER" id="PTHR12225">
    <property type="entry name" value="ADHESION REGULATING MOLECULE 1 110 KDA CELL MEMBRANE GLYCOPROTEIN"/>
    <property type="match status" value="1"/>
</dbReference>